<protein>
    <submittedName>
        <fullName evidence="1">Uncharacterized protein</fullName>
    </submittedName>
</protein>
<sequence length="59" mass="6421">MSTVAPGWHAVPANAAHKHEEECWMNLMTTATTDEAARVATVTVYCRWGVSNSTGRGCR</sequence>
<keyword evidence="2" id="KW-1185">Reference proteome</keyword>
<evidence type="ECO:0000313" key="1">
    <source>
        <dbReference type="EMBL" id="BCJ36360.1"/>
    </source>
</evidence>
<accession>A0A7R7DR40</accession>
<dbReference type="EMBL" id="AP023355">
    <property type="protein sequence ID" value="BCJ36360.1"/>
    <property type="molecule type" value="Genomic_DNA"/>
</dbReference>
<organism evidence="1 2">
    <name type="scientific">Actinocatenispora thailandica</name>
    <dbReference type="NCBI Taxonomy" id="227318"/>
    <lineage>
        <taxon>Bacteria</taxon>
        <taxon>Bacillati</taxon>
        <taxon>Actinomycetota</taxon>
        <taxon>Actinomycetes</taxon>
        <taxon>Micromonosporales</taxon>
        <taxon>Micromonosporaceae</taxon>
        <taxon>Actinocatenispora</taxon>
    </lineage>
</organism>
<dbReference type="AlphaFoldDB" id="A0A7R7DR40"/>
<dbReference type="Proteomes" id="UP000611640">
    <property type="component" value="Chromosome"/>
</dbReference>
<evidence type="ECO:0000313" key="2">
    <source>
        <dbReference type="Proteomes" id="UP000611640"/>
    </source>
</evidence>
<dbReference type="KEGG" id="atl:Athai_38630"/>
<name>A0A7R7DR40_9ACTN</name>
<reference evidence="1 2" key="1">
    <citation type="submission" date="2020-08" db="EMBL/GenBank/DDBJ databases">
        <title>Whole genome shotgun sequence of Actinocatenispora thailandica NBRC 105041.</title>
        <authorList>
            <person name="Komaki H."/>
            <person name="Tamura T."/>
        </authorList>
    </citation>
    <scope>NUCLEOTIDE SEQUENCE [LARGE SCALE GENOMIC DNA]</scope>
    <source>
        <strain evidence="1 2">NBRC 105041</strain>
    </source>
</reference>
<gene>
    <name evidence="1" type="ORF">Athai_38630</name>
</gene>
<proteinExistence type="predicted"/>